<feature type="transmembrane region" description="Helical" evidence="8">
    <location>
        <begin position="163"/>
        <end position="184"/>
    </location>
</feature>
<feature type="transmembrane region" description="Helical" evidence="8">
    <location>
        <begin position="265"/>
        <end position="286"/>
    </location>
</feature>
<dbReference type="InterPro" id="IPR018047">
    <property type="entry name" value="Ammonium_transpt_CS"/>
</dbReference>
<feature type="transmembrane region" description="Helical" evidence="8">
    <location>
        <begin position="349"/>
        <end position="371"/>
    </location>
</feature>
<reference evidence="10 11" key="1">
    <citation type="submission" date="2024-06" db="EMBL/GenBank/DDBJ databases">
        <title>Sorghum-associated microbial communities from plants grown in Nebraska, USA.</title>
        <authorList>
            <person name="Schachtman D."/>
        </authorList>
    </citation>
    <scope>NUCLEOTIDE SEQUENCE [LARGE SCALE GENOMIC DNA]</scope>
    <source>
        <strain evidence="10 11">1757</strain>
    </source>
</reference>
<comment type="caution">
    <text evidence="10">The sequence shown here is derived from an EMBL/GenBank/DDBJ whole genome shotgun (WGS) entry which is preliminary data.</text>
</comment>
<evidence type="ECO:0000256" key="6">
    <source>
        <dbReference type="ARBA" id="ARBA00023136"/>
    </source>
</evidence>
<organism evidence="10 11">
    <name type="scientific">Rhodanobacter soli</name>
    <dbReference type="NCBI Taxonomy" id="590609"/>
    <lineage>
        <taxon>Bacteria</taxon>
        <taxon>Pseudomonadati</taxon>
        <taxon>Pseudomonadota</taxon>
        <taxon>Gammaproteobacteria</taxon>
        <taxon>Lysobacterales</taxon>
        <taxon>Rhodanobacteraceae</taxon>
        <taxon>Rhodanobacter</taxon>
    </lineage>
</organism>
<keyword evidence="6 8" id="KW-0472">Membrane</keyword>
<evidence type="ECO:0000256" key="2">
    <source>
        <dbReference type="ARBA" id="ARBA00005887"/>
    </source>
</evidence>
<dbReference type="Proteomes" id="UP001549251">
    <property type="component" value="Unassembled WGS sequence"/>
</dbReference>
<feature type="transmembrane region" description="Helical" evidence="8">
    <location>
        <begin position="293"/>
        <end position="311"/>
    </location>
</feature>
<dbReference type="PROSITE" id="PS01219">
    <property type="entry name" value="AMMONIUM_TRANSP"/>
    <property type="match status" value="1"/>
</dbReference>
<feature type="transmembrane region" description="Helical" evidence="8">
    <location>
        <begin position="204"/>
        <end position="221"/>
    </location>
</feature>
<dbReference type="InterPro" id="IPR001905">
    <property type="entry name" value="Ammonium_transpt"/>
</dbReference>
<feature type="transmembrane region" description="Helical" evidence="8">
    <location>
        <begin position="134"/>
        <end position="156"/>
    </location>
</feature>
<comment type="similarity">
    <text evidence="2 8">Belongs to the ammonia transporter channel (TC 1.A.11.2) family.</text>
</comment>
<keyword evidence="3 8" id="KW-0813">Transport</keyword>
<evidence type="ECO:0000313" key="10">
    <source>
        <dbReference type="EMBL" id="MET4569324.1"/>
    </source>
</evidence>
<protein>
    <recommendedName>
        <fullName evidence="8">Ammonium transporter</fullName>
    </recommendedName>
</protein>
<evidence type="ECO:0000256" key="7">
    <source>
        <dbReference type="ARBA" id="ARBA00023177"/>
    </source>
</evidence>
<feature type="transmembrane region" description="Helical" evidence="8">
    <location>
        <begin position="317"/>
        <end position="337"/>
    </location>
</feature>
<evidence type="ECO:0000256" key="8">
    <source>
        <dbReference type="RuleBase" id="RU362002"/>
    </source>
</evidence>
<dbReference type="InterPro" id="IPR024041">
    <property type="entry name" value="NH4_transpt_AmtB-like_dom"/>
</dbReference>
<proteinExistence type="inferred from homology"/>
<keyword evidence="4 8" id="KW-0812">Transmembrane</keyword>
<dbReference type="InterPro" id="IPR002229">
    <property type="entry name" value="RhesusRHD"/>
</dbReference>
<evidence type="ECO:0000313" key="11">
    <source>
        <dbReference type="Proteomes" id="UP001549251"/>
    </source>
</evidence>
<keyword evidence="7 8" id="KW-0924">Ammonia transport</keyword>
<dbReference type="PANTHER" id="PTHR43029">
    <property type="entry name" value="AMMONIUM TRANSPORTER MEP2"/>
    <property type="match status" value="1"/>
</dbReference>
<gene>
    <name evidence="10" type="ORF">ABIE04_001651</name>
</gene>
<evidence type="ECO:0000256" key="4">
    <source>
        <dbReference type="ARBA" id="ARBA00022692"/>
    </source>
</evidence>
<feature type="domain" description="Ammonium transporter AmtB-like" evidence="9">
    <location>
        <begin position="41"/>
        <end position="441"/>
    </location>
</feature>
<evidence type="ECO:0000256" key="3">
    <source>
        <dbReference type="ARBA" id="ARBA00022448"/>
    </source>
</evidence>
<feature type="transmembrane region" description="Helical" evidence="8">
    <location>
        <begin position="40"/>
        <end position="62"/>
    </location>
</feature>
<dbReference type="PRINTS" id="PR00342">
    <property type="entry name" value="RHESUSRHD"/>
</dbReference>
<dbReference type="Gene3D" id="1.10.3430.10">
    <property type="entry name" value="Ammonium transporter AmtB like domains"/>
    <property type="match status" value="1"/>
</dbReference>
<comment type="subcellular location">
    <subcellularLocation>
        <location evidence="8">Cell membrane</location>
        <topology evidence="8">Multi-pass membrane protein</topology>
    </subcellularLocation>
    <subcellularLocation>
        <location evidence="1">Membrane</location>
        <topology evidence="1">Multi-pass membrane protein</topology>
    </subcellularLocation>
</comment>
<dbReference type="NCBIfam" id="TIGR00836">
    <property type="entry name" value="amt"/>
    <property type="match status" value="1"/>
</dbReference>
<dbReference type="EMBL" id="JBEPSD010000001">
    <property type="protein sequence ID" value="MET4569324.1"/>
    <property type="molecule type" value="Genomic_DNA"/>
</dbReference>
<keyword evidence="11" id="KW-1185">Reference proteome</keyword>
<dbReference type="InterPro" id="IPR029020">
    <property type="entry name" value="Ammonium/urea_transptr"/>
</dbReference>
<dbReference type="RefSeq" id="WP_354548573.1">
    <property type="nucleotide sequence ID" value="NZ_JBEPSD010000001.1"/>
</dbReference>
<evidence type="ECO:0000256" key="5">
    <source>
        <dbReference type="ARBA" id="ARBA00022989"/>
    </source>
</evidence>
<name>A0ABV2PWA3_9GAMM</name>
<sequence length="443" mass="45622">MKDLKLFRGTRTWLPLLVLGLAAPLLHAEAAVPVVDKGDVAWMLTSTLLVLLMTVPGLALFYGGLVRSKNVLSVLMQVMTVFSLLLLLWVAYGYSLAFSGGGALIGNFHKLFLHGVTKDTLAATFSAGVSLPEYVFVSFQATFAGITGALIVGALAERMRFRAVLLFAALWFTFAYLPIAHMVWAGPDGFLFARGALDFAGGTVVHINAGVAGLVGAYLVGPRLGFGREPMKPHNVTFTMVGAGLLWVGWFGFNAGSNLEANAGAALAFINTLLATAAAVLAWLAVEALLRGHASMVGGASGAVAGLVGITPACGTVGPLGAIVIGALASLCCVWGVTGLKKLLRADDALDVFGVHGIGGIVGALLTGVFTAPALGGTGAAGFSIGHQLGVQALGVGITVLWSGLVSVLAYLVVKAVFGLRVPYEAEREGLDITSHGESAYDV</sequence>
<dbReference type="PANTHER" id="PTHR43029:SF10">
    <property type="entry name" value="AMMONIUM TRANSPORTER MEP2"/>
    <property type="match status" value="1"/>
</dbReference>
<dbReference type="Pfam" id="PF00909">
    <property type="entry name" value="Ammonium_transp"/>
    <property type="match status" value="1"/>
</dbReference>
<feature type="transmembrane region" description="Helical" evidence="8">
    <location>
        <begin position="391"/>
        <end position="414"/>
    </location>
</feature>
<dbReference type="SUPFAM" id="SSF111352">
    <property type="entry name" value="Ammonium transporter"/>
    <property type="match status" value="1"/>
</dbReference>
<accession>A0ABV2PWA3</accession>
<evidence type="ECO:0000259" key="9">
    <source>
        <dbReference type="Pfam" id="PF00909"/>
    </source>
</evidence>
<feature type="transmembrane region" description="Helical" evidence="8">
    <location>
        <begin position="74"/>
        <end position="94"/>
    </location>
</feature>
<feature type="transmembrane region" description="Helical" evidence="8">
    <location>
        <begin position="233"/>
        <end position="253"/>
    </location>
</feature>
<keyword evidence="5 8" id="KW-1133">Transmembrane helix</keyword>
<evidence type="ECO:0000256" key="1">
    <source>
        <dbReference type="ARBA" id="ARBA00004141"/>
    </source>
</evidence>